<reference evidence="2 3" key="1">
    <citation type="journal article" date="2021" name="BMC Biol.">
        <title>Horizontally acquired antibacterial genes associated with adaptive radiation of ladybird beetles.</title>
        <authorList>
            <person name="Li H.S."/>
            <person name="Tang X.F."/>
            <person name="Huang Y.H."/>
            <person name="Xu Z.Y."/>
            <person name="Chen M.L."/>
            <person name="Du X.Y."/>
            <person name="Qiu B.Y."/>
            <person name="Chen P.T."/>
            <person name="Zhang W."/>
            <person name="Slipinski A."/>
            <person name="Escalona H.E."/>
            <person name="Waterhouse R.M."/>
            <person name="Zwick A."/>
            <person name="Pang H."/>
        </authorList>
    </citation>
    <scope>NUCLEOTIDE SEQUENCE [LARGE SCALE GENOMIC DNA]</scope>
    <source>
        <strain evidence="2">SYSU2018</strain>
    </source>
</reference>
<evidence type="ECO:0000313" key="2">
    <source>
        <dbReference type="EMBL" id="KAL3283941.1"/>
    </source>
</evidence>
<evidence type="ECO:0000256" key="1">
    <source>
        <dbReference type="SAM" id="MobiDB-lite"/>
    </source>
</evidence>
<comment type="caution">
    <text evidence="2">The sequence shown here is derived from an EMBL/GenBank/DDBJ whole genome shotgun (WGS) entry which is preliminary data.</text>
</comment>
<organism evidence="2 3">
    <name type="scientific">Cryptolaemus montrouzieri</name>
    <dbReference type="NCBI Taxonomy" id="559131"/>
    <lineage>
        <taxon>Eukaryota</taxon>
        <taxon>Metazoa</taxon>
        <taxon>Ecdysozoa</taxon>
        <taxon>Arthropoda</taxon>
        <taxon>Hexapoda</taxon>
        <taxon>Insecta</taxon>
        <taxon>Pterygota</taxon>
        <taxon>Neoptera</taxon>
        <taxon>Endopterygota</taxon>
        <taxon>Coleoptera</taxon>
        <taxon>Polyphaga</taxon>
        <taxon>Cucujiformia</taxon>
        <taxon>Coccinelloidea</taxon>
        <taxon>Coccinellidae</taxon>
        <taxon>Scymninae</taxon>
        <taxon>Scymnini</taxon>
        <taxon>Cryptolaemus</taxon>
    </lineage>
</organism>
<sequence>MGWITGQGIRESIKANGKMDRRGLKTAEDYRKRSGVNSVAIQTKWVEAEKATIISSEPQAKESQENKNTTLN</sequence>
<dbReference type="AlphaFoldDB" id="A0ABD2NZ19"/>
<accession>A0ABD2NZ19</accession>
<feature type="region of interest" description="Disordered" evidence="1">
    <location>
        <begin position="53"/>
        <end position="72"/>
    </location>
</feature>
<name>A0ABD2NZ19_9CUCU</name>
<protein>
    <submittedName>
        <fullName evidence="2">Uncharacterized protein</fullName>
    </submittedName>
</protein>
<evidence type="ECO:0000313" key="3">
    <source>
        <dbReference type="Proteomes" id="UP001516400"/>
    </source>
</evidence>
<proteinExistence type="predicted"/>
<dbReference type="Proteomes" id="UP001516400">
    <property type="component" value="Unassembled WGS sequence"/>
</dbReference>
<gene>
    <name evidence="2" type="ORF">HHI36_018109</name>
</gene>
<keyword evidence="3" id="KW-1185">Reference proteome</keyword>
<dbReference type="EMBL" id="JABFTP020000165">
    <property type="protein sequence ID" value="KAL3283941.1"/>
    <property type="molecule type" value="Genomic_DNA"/>
</dbReference>